<dbReference type="PANTHER" id="PTHR33055">
    <property type="entry name" value="TRANSPOSASE FOR INSERTION SEQUENCE ELEMENT IS1111A"/>
    <property type="match status" value="1"/>
</dbReference>
<dbReference type="InterPro" id="IPR047650">
    <property type="entry name" value="Transpos_IS110"/>
</dbReference>
<dbReference type="Pfam" id="PF02371">
    <property type="entry name" value="Transposase_20"/>
    <property type="match status" value="1"/>
</dbReference>
<dbReference type="InterPro" id="IPR003346">
    <property type="entry name" value="Transposase_20"/>
</dbReference>
<gene>
    <name evidence="2" type="ORF">NAB2_3133</name>
</gene>
<comment type="caution">
    <text evidence="2">The sequence shown here is derived from an EMBL/GenBank/DDBJ whole genome shotgun (WGS) entry which is preliminary data.</text>
</comment>
<evidence type="ECO:0000259" key="1">
    <source>
        <dbReference type="Pfam" id="PF02371"/>
    </source>
</evidence>
<name>A0AAW3RCF0_LACPN</name>
<protein>
    <submittedName>
        <fullName evidence="2">Mobile element protein</fullName>
    </submittedName>
</protein>
<feature type="domain" description="Transposase IS116/IS110/IS902 C-terminal" evidence="1">
    <location>
        <begin position="97"/>
        <end position="170"/>
    </location>
</feature>
<dbReference type="Proteomes" id="UP000076872">
    <property type="component" value="Unassembled WGS sequence"/>
</dbReference>
<accession>A0AAW3RCF0</accession>
<proteinExistence type="predicted"/>
<dbReference type="GO" id="GO:0004803">
    <property type="term" value="F:transposase activity"/>
    <property type="evidence" value="ECO:0007669"/>
    <property type="project" value="InterPro"/>
</dbReference>
<reference evidence="2 3" key="1">
    <citation type="submission" date="2016-03" db="EMBL/GenBank/DDBJ databases">
        <title>Comparative genomics of 54 Lactobacillus plantarum strains reveals genomic uncoupling from niche constraints.</title>
        <authorList>
            <person name="Martino M.E."/>
        </authorList>
    </citation>
    <scope>NUCLEOTIDE SEQUENCE [LARGE SCALE GENOMIC DNA]</scope>
    <source>
        <strain evidence="2 3">NAB2</strain>
    </source>
</reference>
<organism evidence="2 3">
    <name type="scientific">Lactiplantibacillus plantarum</name>
    <name type="common">Lactobacillus plantarum</name>
    <dbReference type="NCBI Taxonomy" id="1590"/>
    <lineage>
        <taxon>Bacteria</taxon>
        <taxon>Bacillati</taxon>
        <taxon>Bacillota</taxon>
        <taxon>Bacilli</taxon>
        <taxon>Lactobacillales</taxon>
        <taxon>Lactobacillaceae</taxon>
        <taxon>Lactiplantibacillus</taxon>
    </lineage>
</organism>
<dbReference type="GO" id="GO:0003677">
    <property type="term" value="F:DNA binding"/>
    <property type="evidence" value="ECO:0007669"/>
    <property type="project" value="InterPro"/>
</dbReference>
<dbReference type="GO" id="GO:0006313">
    <property type="term" value="P:DNA transposition"/>
    <property type="evidence" value="ECO:0007669"/>
    <property type="project" value="InterPro"/>
</dbReference>
<dbReference type="PANTHER" id="PTHR33055:SF15">
    <property type="entry name" value="TRANSPOSASE-RELATED"/>
    <property type="match status" value="1"/>
</dbReference>
<dbReference type="EMBL" id="LUXO01000036">
    <property type="protein sequence ID" value="KZV00776.1"/>
    <property type="molecule type" value="Genomic_DNA"/>
</dbReference>
<sequence>MLVLFSRAPVVRDIGDLNELESQILAAHFKGMGSRRVHDAARKLWKLAANNGDAVPVKSDNTRQMKALAEQVLALEAAQDQQVLCMMELGKSLPEYELLQTIPGIGGSAVIRLISELGDMRRFNTRQQLNSYVGIDTTEVDSGDHQSIRHITKHGNPHARRISYWTVVLMINPKMGNNHIRDAYEKRREASSSKKKLIVRQMDRLIKTILYLIKTNQPYSYELAPQSKQHSLYL</sequence>
<evidence type="ECO:0000313" key="2">
    <source>
        <dbReference type="EMBL" id="KZV00776.1"/>
    </source>
</evidence>
<dbReference type="AlphaFoldDB" id="A0AAW3RCF0"/>
<evidence type="ECO:0000313" key="3">
    <source>
        <dbReference type="Proteomes" id="UP000076872"/>
    </source>
</evidence>